<sequence length="382" mass="42139">MSSMRPEERIQFPLAPETDTLRTSYNSLLASYSVVHRALQERTEEAGSLRTFLSKTDEWSGAQLLQAIHDLNSEIVQLSASVADEFSSSLDRSRDLTRTSDRELVNNALGPVMMNLLASRDHMADPTLVQFAIQAWEVSCVGKVLDAFCYGLPADVDQFLNGVFEHMHRAEPQPTSSRWRALTYTHARALLPTPAGGGQADPLRNLLDTNIRGLLAILALSGCTDSRGTHREPLRARFGAALVRIGQSAERIASAMKEGVMSTVFQVTWIPPRGTKRKEKEKEPERWFDWATMENIYAGHASERSRVLCTVELGLTCTRRTGPTAGDSDSTSQENGSLNGSVNGYGTNGSTGLNYERMSEPVLTRNLLLKPKVLLESVTDIL</sequence>
<dbReference type="EMBL" id="KB445804">
    <property type="protein sequence ID" value="EMD34021.1"/>
    <property type="molecule type" value="Genomic_DNA"/>
</dbReference>
<organism evidence="2 3">
    <name type="scientific">Ceriporiopsis subvermispora (strain B)</name>
    <name type="common">White-rot fungus</name>
    <name type="synonym">Gelatoporia subvermispora</name>
    <dbReference type="NCBI Taxonomy" id="914234"/>
    <lineage>
        <taxon>Eukaryota</taxon>
        <taxon>Fungi</taxon>
        <taxon>Dikarya</taxon>
        <taxon>Basidiomycota</taxon>
        <taxon>Agaricomycotina</taxon>
        <taxon>Agaricomycetes</taxon>
        <taxon>Polyporales</taxon>
        <taxon>Gelatoporiaceae</taxon>
        <taxon>Gelatoporia</taxon>
    </lineage>
</organism>
<dbReference type="HOGENOM" id="CLU_031481_4_1_1"/>
<dbReference type="OrthoDB" id="3222645at2759"/>
<gene>
    <name evidence="2" type="ORF">CERSUDRAFT_117535</name>
</gene>
<evidence type="ECO:0000313" key="2">
    <source>
        <dbReference type="EMBL" id="EMD34021.1"/>
    </source>
</evidence>
<name>M2R548_CERS8</name>
<dbReference type="AlphaFoldDB" id="M2R548"/>
<evidence type="ECO:0000313" key="3">
    <source>
        <dbReference type="Proteomes" id="UP000016930"/>
    </source>
</evidence>
<protein>
    <submittedName>
        <fullName evidence="2">Uncharacterized protein</fullName>
    </submittedName>
</protein>
<dbReference type="Proteomes" id="UP000016930">
    <property type="component" value="Unassembled WGS sequence"/>
</dbReference>
<accession>M2R548</accession>
<evidence type="ECO:0000256" key="1">
    <source>
        <dbReference type="SAM" id="MobiDB-lite"/>
    </source>
</evidence>
<reference evidence="2 3" key="1">
    <citation type="journal article" date="2012" name="Proc. Natl. Acad. Sci. U.S.A.">
        <title>Comparative genomics of Ceriporiopsis subvermispora and Phanerochaete chrysosporium provide insight into selective ligninolysis.</title>
        <authorList>
            <person name="Fernandez-Fueyo E."/>
            <person name="Ruiz-Duenas F.J."/>
            <person name="Ferreira P."/>
            <person name="Floudas D."/>
            <person name="Hibbett D.S."/>
            <person name="Canessa P."/>
            <person name="Larrondo L.F."/>
            <person name="James T.Y."/>
            <person name="Seelenfreund D."/>
            <person name="Lobos S."/>
            <person name="Polanco R."/>
            <person name="Tello M."/>
            <person name="Honda Y."/>
            <person name="Watanabe T."/>
            <person name="Watanabe T."/>
            <person name="Ryu J.S."/>
            <person name="Kubicek C.P."/>
            <person name="Schmoll M."/>
            <person name="Gaskell J."/>
            <person name="Hammel K.E."/>
            <person name="St John F.J."/>
            <person name="Vanden Wymelenberg A."/>
            <person name="Sabat G."/>
            <person name="Splinter BonDurant S."/>
            <person name="Syed K."/>
            <person name="Yadav J.S."/>
            <person name="Doddapaneni H."/>
            <person name="Subramanian V."/>
            <person name="Lavin J.L."/>
            <person name="Oguiza J.A."/>
            <person name="Perez G."/>
            <person name="Pisabarro A.G."/>
            <person name="Ramirez L."/>
            <person name="Santoyo F."/>
            <person name="Master E."/>
            <person name="Coutinho P.M."/>
            <person name="Henrissat B."/>
            <person name="Lombard V."/>
            <person name="Magnuson J.K."/>
            <person name="Kuees U."/>
            <person name="Hori C."/>
            <person name="Igarashi K."/>
            <person name="Samejima M."/>
            <person name="Held B.W."/>
            <person name="Barry K.W."/>
            <person name="LaButti K.M."/>
            <person name="Lapidus A."/>
            <person name="Lindquist E.A."/>
            <person name="Lucas S.M."/>
            <person name="Riley R."/>
            <person name="Salamov A.A."/>
            <person name="Hoffmeister D."/>
            <person name="Schwenk D."/>
            <person name="Hadar Y."/>
            <person name="Yarden O."/>
            <person name="de Vries R.P."/>
            <person name="Wiebenga A."/>
            <person name="Stenlid J."/>
            <person name="Eastwood D."/>
            <person name="Grigoriev I.V."/>
            <person name="Berka R.M."/>
            <person name="Blanchette R.A."/>
            <person name="Kersten P."/>
            <person name="Martinez A.T."/>
            <person name="Vicuna R."/>
            <person name="Cullen D."/>
        </authorList>
    </citation>
    <scope>NUCLEOTIDE SEQUENCE [LARGE SCALE GENOMIC DNA]</scope>
    <source>
        <strain evidence="2 3">B</strain>
    </source>
</reference>
<keyword evidence="3" id="KW-1185">Reference proteome</keyword>
<feature type="compositionally biased region" description="Polar residues" evidence="1">
    <location>
        <begin position="327"/>
        <end position="345"/>
    </location>
</feature>
<dbReference type="STRING" id="914234.M2R548"/>
<proteinExistence type="predicted"/>
<feature type="region of interest" description="Disordered" evidence="1">
    <location>
        <begin position="319"/>
        <end position="345"/>
    </location>
</feature>